<evidence type="ECO:0000256" key="6">
    <source>
        <dbReference type="ARBA" id="ARBA00023136"/>
    </source>
</evidence>
<dbReference type="SUPFAM" id="SSF82861">
    <property type="entry name" value="Mechanosensitive channel protein MscS (YggB), transmembrane region"/>
    <property type="match status" value="1"/>
</dbReference>
<evidence type="ECO:0000256" key="2">
    <source>
        <dbReference type="ARBA" id="ARBA00008017"/>
    </source>
</evidence>
<evidence type="ECO:0000259" key="9">
    <source>
        <dbReference type="Pfam" id="PF00924"/>
    </source>
</evidence>
<accession>A0ABR2SEG5</accession>
<comment type="caution">
    <text evidence="10">The sequence shown here is derived from an EMBL/GenBank/DDBJ whole genome shotgun (WGS) entry which is preliminary data.</text>
</comment>
<dbReference type="Gene3D" id="2.30.30.60">
    <property type="match status" value="1"/>
</dbReference>
<keyword evidence="7" id="KW-0407">Ion channel</keyword>
<organism evidence="10 11">
    <name type="scientific">Hibiscus sabdariffa</name>
    <name type="common">roselle</name>
    <dbReference type="NCBI Taxonomy" id="183260"/>
    <lineage>
        <taxon>Eukaryota</taxon>
        <taxon>Viridiplantae</taxon>
        <taxon>Streptophyta</taxon>
        <taxon>Embryophyta</taxon>
        <taxon>Tracheophyta</taxon>
        <taxon>Spermatophyta</taxon>
        <taxon>Magnoliopsida</taxon>
        <taxon>eudicotyledons</taxon>
        <taxon>Gunneridae</taxon>
        <taxon>Pentapetalae</taxon>
        <taxon>rosids</taxon>
        <taxon>malvids</taxon>
        <taxon>Malvales</taxon>
        <taxon>Malvaceae</taxon>
        <taxon>Malvoideae</taxon>
        <taxon>Hibiscus</taxon>
    </lineage>
</organism>
<feature type="transmembrane region" description="Helical" evidence="8">
    <location>
        <begin position="222"/>
        <end position="240"/>
    </location>
</feature>
<dbReference type="Pfam" id="PF00924">
    <property type="entry name" value="MS_channel_2nd"/>
    <property type="match status" value="1"/>
</dbReference>
<keyword evidence="5" id="KW-0406">Ion transport</keyword>
<dbReference type="InterPro" id="IPR023408">
    <property type="entry name" value="MscS_beta-dom_sf"/>
</dbReference>
<evidence type="ECO:0000256" key="1">
    <source>
        <dbReference type="ARBA" id="ARBA00004141"/>
    </source>
</evidence>
<comment type="similarity">
    <text evidence="2">Belongs to the MscS (TC 1.A.23) family.</text>
</comment>
<keyword evidence="5" id="KW-0813">Transport</keyword>
<dbReference type="Gene3D" id="1.10.287.1260">
    <property type="match status" value="1"/>
</dbReference>
<evidence type="ECO:0000313" key="10">
    <source>
        <dbReference type="EMBL" id="KAK9023314.1"/>
    </source>
</evidence>
<keyword evidence="6 8" id="KW-0472">Membrane</keyword>
<name>A0ABR2SEG5_9ROSI</name>
<reference evidence="10 11" key="1">
    <citation type="journal article" date="2024" name="G3 (Bethesda)">
        <title>Genome assembly of Hibiscus sabdariffa L. provides insights into metabolisms of medicinal natural products.</title>
        <authorList>
            <person name="Kim T."/>
        </authorList>
    </citation>
    <scope>NUCLEOTIDE SEQUENCE [LARGE SCALE GENOMIC DNA]</scope>
    <source>
        <strain evidence="10">TK-2024</strain>
        <tissue evidence="10">Old leaves</tissue>
    </source>
</reference>
<evidence type="ECO:0000313" key="11">
    <source>
        <dbReference type="Proteomes" id="UP001396334"/>
    </source>
</evidence>
<dbReference type="InterPro" id="IPR010920">
    <property type="entry name" value="LSM_dom_sf"/>
</dbReference>
<dbReference type="PANTHER" id="PTHR30566:SF5">
    <property type="entry name" value="MECHANOSENSITIVE ION CHANNEL PROTEIN 1, MITOCHONDRIAL-RELATED"/>
    <property type="match status" value="1"/>
</dbReference>
<evidence type="ECO:0000256" key="4">
    <source>
        <dbReference type="ARBA" id="ARBA00022989"/>
    </source>
</evidence>
<gene>
    <name evidence="10" type="ORF">V6N11_003535</name>
</gene>
<comment type="subcellular location">
    <subcellularLocation>
        <location evidence="1">Membrane</location>
        <topology evidence="1">Multi-pass membrane protein</topology>
    </subcellularLocation>
</comment>
<dbReference type="InterPro" id="IPR006685">
    <property type="entry name" value="MscS_channel_2nd"/>
</dbReference>
<keyword evidence="3 8" id="KW-0812">Transmembrane</keyword>
<evidence type="ECO:0000256" key="5">
    <source>
        <dbReference type="ARBA" id="ARBA00023065"/>
    </source>
</evidence>
<proteinExistence type="inferred from homology"/>
<dbReference type="PANTHER" id="PTHR30566">
    <property type="entry name" value="YNAI-RELATED MECHANOSENSITIVE ION CHANNEL"/>
    <property type="match status" value="1"/>
</dbReference>
<feature type="domain" description="Mechanosensitive ion channel MscS" evidence="9">
    <location>
        <begin position="395"/>
        <end position="462"/>
    </location>
</feature>
<dbReference type="SUPFAM" id="SSF50182">
    <property type="entry name" value="Sm-like ribonucleoproteins"/>
    <property type="match status" value="1"/>
</dbReference>
<keyword evidence="11" id="KW-1185">Reference proteome</keyword>
<dbReference type="InterPro" id="IPR011014">
    <property type="entry name" value="MscS_channel_TM-2"/>
</dbReference>
<sequence length="567" mass="61771">MSDRLTVTMKMKITSGKFPLFLFPEQNEEFRFPQSSIRLKNRSLKVGYSGFVAIMAGIRLSRLRSSSAYVDNYYDKRKTHSTAKFMNSHIRVAASYPLASTCFRKTNPMSALPSTSSTLGFQSVFPFVSVSPMLRHQSGFLSFSSKADKSTDSAVSAASGGEGVDASNSGSVGSDWVDKVKDAWQSTMDVVGYTGEKAKEASNELKPHVEQLLNTYPYLKDVVVPVGFTLTGTVLAWVVLPRILRRFHNYAIQALVLPSGSLLGDQVPYEKSFWGALEDPARYLITFMAFSQIGMMVAPSTIASEFIAQAWRGAAILSFVWFLHRWKTNVLAHALATQSLAGIDREKLLTLDKVSSVGLFVIGLMALAEACGVAVQSILTVGGIGGVATAFAAKDILGNVLSGLSMQFSKPFSLGDTIKAGSIEGQVVEMGLTNTTLLNSEKFPVLVPNSLFSSQVIVNKSRAQWRAVVTKIPLQVESLDKVPQISDDIKSMLRSNSKVFLGKEAPYCFLSNVDSYYAELTVGCNLRHMSKDDLYSAQQDILLQSVQIIQKHGAQLGSASFQGTPTQ</sequence>
<dbReference type="EMBL" id="JBBPBN010000015">
    <property type="protein sequence ID" value="KAK9023314.1"/>
    <property type="molecule type" value="Genomic_DNA"/>
</dbReference>
<evidence type="ECO:0000256" key="7">
    <source>
        <dbReference type="ARBA" id="ARBA00023303"/>
    </source>
</evidence>
<evidence type="ECO:0000256" key="3">
    <source>
        <dbReference type="ARBA" id="ARBA00022692"/>
    </source>
</evidence>
<keyword evidence="4 8" id="KW-1133">Transmembrane helix</keyword>
<dbReference type="Proteomes" id="UP001396334">
    <property type="component" value="Unassembled WGS sequence"/>
</dbReference>
<protein>
    <recommendedName>
        <fullName evidence="9">Mechanosensitive ion channel MscS domain-containing protein</fullName>
    </recommendedName>
</protein>
<evidence type="ECO:0000256" key="8">
    <source>
        <dbReference type="SAM" id="Phobius"/>
    </source>
</evidence>